<sequence length="123" mass="13909">MTNTQKPKGKWTPEVIQHMLDRLSPLPWSLREDGQIEPRKGTWMPMVASARRQSDGEFIICAPEIITQLLQERQELRAALLEVSNKLDQAHELLTDGYPEPADRRILQALALIGTALRGGEQV</sequence>
<keyword evidence="3" id="KW-1185">Reference proteome</keyword>
<proteinExistence type="predicted"/>
<reference evidence="2 3" key="1">
    <citation type="submission" date="2019-07" db="EMBL/GenBank/DDBJ databases">
        <title>Whole genome shotgun sequence of Deinococcus cellulosilyticus NBRC 106333.</title>
        <authorList>
            <person name="Hosoyama A."/>
            <person name="Uohara A."/>
            <person name="Ohji S."/>
            <person name="Ichikawa N."/>
        </authorList>
    </citation>
    <scope>NUCLEOTIDE SEQUENCE [LARGE SCALE GENOMIC DNA]</scope>
    <source>
        <strain evidence="2 3">NBRC 106333</strain>
    </source>
</reference>
<dbReference type="Proteomes" id="UP000321306">
    <property type="component" value="Unassembled WGS sequence"/>
</dbReference>
<evidence type="ECO:0000313" key="3">
    <source>
        <dbReference type="Proteomes" id="UP000321306"/>
    </source>
</evidence>
<feature type="coiled-coil region" evidence="1">
    <location>
        <begin position="66"/>
        <end position="93"/>
    </location>
</feature>
<dbReference type="RefSeq" id="WP_146883577.1">
    <property type="nucleotide sequence ID" value="NZ_BJXB01000005.1"/>
</dbReference>
<dbReference type="AlphaFoldDB" id="A0A511N0C5"/>
<evidence type="ECO:0000313" key="2">
    <source>
        <dbReference type="EMBL" id="GEM45887.1"/>
    </source>
</evidence>
<organism evidence="2 3">
    <name type="scientific">Deinococcus cellulosilyticus (strain DSM 18568 / NBRC 106333 / KACC 11606 / 5516J-15)</name>
    <dbReference type="NCBI Taxonomy" id="1223518"/>
    <lineage>
        <taxon>Bacteria</taxon>
        <taxon>Thermotogati</taxon>
        <taxon>Deinococcota</taxon>
        <taxon>Deinococci</taxon>
        <taxon>Deinococcales</taxon>
        <taxon>Deinococcaceae</taxon>
        <taxon>Deinococcus</taxon>
    </lineage>
</organism>
<evidence type="ECO:0000256" key="1">
    <source>
        <dbReference type="SAM" id="Coils"/>
    </source>
</evidence>
<accession>A0A511N0C5</accession>
<gene>
    <name evidence="2" type="ORF">DC3_15220</name>
</gene>
<keyword evidence="1" id="KW-0175">Coiled coil</keyword>
<dbReference type="EMBL" id="BJXB01000005">
    <property type="protein sequence ID" value="GEM45887.1"/>
    <property type="molecule type" value="Genomic_DNA"/>
</dbReference>
<name>A0A511N0C5_DEIC1</name>
<comment type="caution">
    <text evidence="2">The sequence shown here is derived from an EMBL/GenBank/DDBJ whole genome shotgun (WGS) entry which is preliminary data.</text>
</comment>
<protein>
    <submittedName>
        <fullName evidence="2">Uncharacterized protein</fullName>
    </submittedName>
</protein>